<accession>A0ABV8F130</accession>
<sequence>MSTEHRSAAETGRLPLSPAQHRLWFLQQFDPESTQYNVCLGYELRGALDVEALRRALTEVVARHDALRTSFPAERGRPGARIKPPGEVPLPYVDLASQGGDAAEFAAAQVARPFNLAAAAPVRANLLRLGEQRHILLLEMHHIVIDAWSVQIVTAEIGELYAAYVKGEEVELPLPQAGYADYAAWQSGLLGGEYLEREFAHWRERLLGAPAVLPLPTDRPRSVSQTLAGGELPDAVPPPLAVRLRGLTGELRSTMFVTTVTAFMMLLARWTGAYDVVLAVPVAGRSRPEFHATVGFFVNTVPLRGDLSGDPSFRQAVAQVGSATLDALEHDSLPFDMLVDHLGVPRDPTCNPLVQVGFQLLRTPHRAQPARWHDIEVEEWDGVRQQVTRLDLELHVLDTAAETVETLLCYRTDLFDGSSAENLLAGYQSLLAQVVADPDLPLSKLDVSPRRVTNEGTRSGAGADTTENGGM</sequence>
<feature type="region of interest" description="Disordered" evidence="1">
    <location>
        <begin position="445"/>
        <end position="471"/>
    </location>
</feature>
<evidence type="ECO:0000259" key="2">
    <source>
        <dbReference type="Pfam" id="PF00668"/>
    </source>
</evidence>
<feature type="domain" description="Condensation" evidence="2">
    <location>
        <begin position="12"/>
        <end position="449"/>
    </location>
</feature>
<evidence type="ECO:0000313" key="4">
    <source>
        <dbReference type="Proteomes" id="UP001595698"/>
    </source>
</evidence>
<dbReference type="SUPFAM" id="SSF52777">
    <property type="entry name" value="CoA-dependent acyltransferases"/>
    <property type="match status" value="2"/>
</dbReference>
<dbReference type="PANTHER" id="PTHR45527:SF1">
    <property type="entry name" value="FATTY ACID SYNTHASE"/>
    <property type="match status" value="1"/>
</dbReference>
<dbReference type="InterPro" id="IPR001242">
    <property type="entry name" value="Condensation_dom"/>
</dbReference>
<organism evidence="3 4">
    <name type="scientific">Streptosporangium jomthongense</name>
    <dbReference type="NCBI Taxonomy" id="1193683"/>
    <lineage>
        <taxon>Bacteria</taxon>
        <taxon>Bacillati</taxon>
        <taxon>Actinomycetota</taxon>
        <taxon>Actinomycetes</taxon>
        <taxon>Streptosporangiales</taxon>
        <taxon>Streptosporangiaceae</taxon>
        <taxon>Streptosporangium</taxon>
    </lineage>
</organism>
<reference evidence="4" key="1">
    <citation type="journal article" date="2019" name="Int. J. Syst. Evol. Microbiol.">
        <title>The Global Catalogue of Microorganisms (GCM) 10K type strain sequencing project: providing services to taxonomists for standard genome sequencing and annotation.</title>
        <authorList>
            <consortium name="The Broad Institute Genomics Platform"/>
            <consortium name="The Broad Institute Genome Sequencing Center for Infectious Disease"/>
            <person name="Wu L."/>
            <person name="Ma J."/>
        </authorList>
    </citation>
    <scope>NUCLEOTIDE SEQUENCE [LARGE SCALE GENOMIC DNA]</scope>
    <source>
        <strain evidence="4">TBRC 7912</strain>
    </source>
</reference>
<comment type="caution">
    <text evidence="3">The sequence shown here is derived from an EMBL/GenBank/DDBJ whole genome shotgun (WGS) entry which is preliminary data.</text>
</comment>
<keyword evidence="4" id="KW-1185">Reference proteome</keyword>
<protein>
    <submittedName>
        <fullName evidence="3">Condensation domain-containing protein</fullName>
    </submittedName>
</protein>
<dbReference type="CDD" id="cd19531">
    <property type="entry name" value="LCL_NRPS-like"/>
    <property type="match status" value="1"/>
</dbReference>
<name>A0ABV8F130_9ACTN</name>
<dbReference type="Gene3D" id="3.30.559.10">
    <property type="entry name" value="Chloramphenicol acetyltransferase-like domain"/>
    <property type="match status" value="1"/>
</dbReference>
<dbReference type="Proteomes" id="UP001595698">
    <property type="component" value="Unassembled WGS sequence"/>
</dbReference>
<dbReference type="Gene3D" id="3.30.559.30">
    <property type="entry name" value="Nonribosomal peptide synthetase, condensation domain"/>
    <property type="match status" value="1"/>
</dbReference>
<dbReference type="InterPro" id="IPR023213">
    <property type="entry name" value="CAT-like_dom_sf"/>
</dbReference>
<evidence type="ECO:0000256" key="1">
    <source>
        <dbReference type="SAM" id="MobiDB-lite"/>
    </source>
</evidence>
<dbReference type="Pfam" id="PF00668">
    <property type="entry name" value="Condensation"/>
    <property type="match status" value="1"/>
</dbReference>
<dbReference type="PANTHER" id="PTHR45527">
    <property type="entry name" value="NONRIBOSOMAL PEPTIDE SYNTHETASE"/>
    <property type="match status" value="1"/>
</dbReference>
<dbReference type="EMBL" id="JBHSBC010000016">
    <property type="protein sequence ID" value="MFC3981969.1"/>
    <property type="molecule type" value="Genomic_DNA"/>
</dbReference>
<dbReference type="RefSeq" id="WP_386190334.1">
    <property type="nucleotide sequence ID" value="NZ_JBHSBC010000016.1"/>
</dbReference>
<evidence type="ECO:0000313" key="3">
    <source>
        <dbReference type="EMBL" id="MFC3981969.1"/>
    </source>
</evidence>
<proteinExistence type="predicted"/>
<gene>
    <name evidence="3" type="ORF">ACFOYY_17640</name>
</gene>